<keyword evidence="1" id="KW-0472">Membrane</keyword>
<keyword evidence="1" id="KW-0812">Transmembrane</keyword>
<keyword evidence="1" id="KW-1133">Transmembrane helix</keyword>
<dbReference type="Proteomes" id="UP001595704">
    <property type="component" value="Unassembled WGS sequence"/>
</dbReference>
<feature type="transmembrane region" description="Helical" evidence="1">
    <location>
        <begin position="12"/>
        <end position="31"/>
    </location>
</feature>
<evidence type="ECO:0000256" key="1">
    <source>
        <dbReference type="SAM" id="Phobius"/>
    </source>
</evidence>
<dbReference type="RefSeq" id="WP_191319548.1">
    <property type="nucleotide sequence ID" value="NZ_BNCG01000009.1"/>
</dbReference>
<evidence type="ECO:0000313" key="2">
    <source>
        <dbReference type="EMBL" id="MFC3638134.1"/>
    </source>
</evidence>
<evidence type="ECO:0008006" key="4">
    <source>
        <dbReference type="Google" id="ProtNLM"/>
    </source>
</evidence>
<feature type="transmembrane region" description="Helical" evidence="1">
    <location>
        <begin position="81"/>
        <end position="103"/>
    </location>
</feature>
<reference evidence="3" key="1">
    <citation type="journal article" date="2019" name="Int. J. Syst. Evol. Microbiol.">
        <title>The Global Catalogue of Microorganisms (GCM) 10K type strain sequencing project: providing services to taxonomists for standard genome sequencing and annotation.</title>
        <authorList>
            <consortium name="The Broad Institute Genomics Platform"/>
            <consortium name="The Broad Institute Genome Sequencing Center for Infectious Disease"/>
            <person name="Wu L."/>
            <person name="Ma J."/>
        </authorList>
    </citation>
    <scope>NUCLEOTIDE SEQUENCE [LARGE SCALE GENOMIC DNA]</scope>
    <source>
        <strain evidence="3">KCTC 42282</strain>
    </source>
</reference>
<evidence type="ECO:0000313" key="3">
    <source>
        <dbReference type="Proteomes" id="UP001595704"/>
    </source>
</evidence>
<accession>A0ABV7UHF0</accession>
<feature type="transmembrane region" description="Helical" evidence="1">
    <location>
        <begin position="37"/>
        <end position="69"/>
    </location>
</feature>
<comment type="caution">
    <text evidence="2">The sequence shown here is derived from an EMBL/GenBank/DDBJ whole genome shotgun (WGS) entry which is preliminary data.</text>
</comment>
<proteinExistence type="predicted"/>
<sequence>MRLSDPRAQAVLAIACAVIPLLFVLWLRAAIVGLPLVLFFAGIAIATTFAGQIAGIFVLAVSVAAAVIAMRSPPLNFTLGLSLNGLVFIGGYAASALVVYLLAARQAALASREARQTQQVLVLSDALSRWLGRNARVAASLMRTMEDVDPGLLADVARERMLMTARVERLMRGQMTLEGGDLSSVMTDLCEEIIRAERRPDLHGEIAIAPMELDHEDFVRLCLVLADLLFLALREDPSSEEPLRISLTLEGSEAVLGLTWLRAGAPSWTADAHGVMTQRVAGRVARSLGGGLHWSARSPGRASSALRFPVHKGRGPAGGGAG</sequence>
<protein>
    <recommendedName>
        <fullName evidence="4">Two-component sensor histidine kinase</fullName>
    </recommendedName>
</protein>
<gene>
    <name evidence="2" type="ORF">ACFONL_12255</name>
</gene>
<dbReference type="EMBL" id="JBHRYC010000058">
    <property type="protein sequence ID" value="MFC3638134.1"/>
    <property type="molecule type" value="Genomic_DNA"/>
</dbReference>
<keyword evidence="3" id="KW-1185">Reference proteome</keyword>
<organism evidence="2 3">
    <name type="scientific">Camelimonas fluminis</name>
    <dbReference type="NCBI Taxonomy" id="1576911"/>
    <lineage>
        <taxon>Bacteria</taxon>
        <taxon>Pseudomonadati</taxon>
        <taxon>Pseudomonadota</taxon>
        <taxon>Alphaproteobacteria</taxon>
        <taxon>Hyphomicrobiales</taxon>
        <taxon>Chelatococcaceae</taxon>
        <taxon>Camelimonas</taxon>
    </lineage>
</organism>
<name>A0ABV7UHF0_9HYPH</name>